<dbReference type="InterPro" id="IPR016140">
    <property type="entry name" value="Bifunc_inhib/LTP/seed_store"/>
</dbReference>
<accession>A0A0D2MUT4</accession>
<feature type="chain" id="PRO_5002247585" description="Non-specific lipid-transfer protein" evidence="3">
    <location>
        <begin position="25"/>
        <end position="117"/>
    </location>
</feature>
<name>A0A0D2MUT4_GOSRA</name>
<dbReference type="Proteomes" id="UP000032304">
    <property type="component" value="Chromosome 4"/>
</dbReference>
<evidence type="ECO:0000256" key="2">
    <source>
        <dbReference type="RuleBase" id="RU000628"/>
    </source>
</evidence>
<keyword evidence="6" id="KW-1185">Reference proteome</keyword>
<evidence type="ECO:0000313" key="6">
    <source>
        <dbReference type="Proteomes" id="UP000032304"/>
    </source>
</evidence>
<feature type="domain" description="Bifunctional inhibitor/plant lipid transfer protein/seed storage helical" evidence="4">
    <location>
        <begin position="28"/>
        <end position="113"/>
    </location>
</feature>
<dbReference type="eggNOG" id="ENOG502SAI7">
    <property type="taxonomic scope" value="Eukaryota"/>
</dbReference>
<dbReference type="STRING" id="29730.A0A0D2MUT4"/>
<dbReference type="Gramene" id="KJB22877">
    <property type="protein sequence ID" value="KJB22877"/>
    <property type="gene ID" value="B456_004G071100"/>
</dbReference>
<dbReference type="PROSITE" id="PS00597">
    <property type="entry name" value="PLANT_LTP"/>
    <property type="match status" value="1"/>
</dbReference>
<dbReference type="InterPro" id="IPR036312">
    <property type="entry name" value="Bifun_inhib/LTP/seed_sf"/>
</dbReference>
<dbReference type="CDD" id="cd01960">
    <property type="entry name" value="nsLTP1"/>
    <property type="match status" value="1"/>
</dbReference>
<dbReference type="OMA" id="TICKIHI"/>
<dbReference type="PANTHER" id="PTHR33076">
    <property type="entry name" value="NON-SPECIFIC LIPID-TRANSFER PROTEIN 2-RELATED"/>
    <property type="match status" value="1"/>
</dbReference>
<evidence type="ECO:0000259" key="4">
    <source>
        <dbReference type="SMART" id="SM00499"/>
    </source>
</evidence>
<dbReference type="KEGG" id="gra:105793548"/>
<dbReference type="OrthoDB" id="649864at2759"/>
<dbReference type="SMART" id="SM00499">
    <property type="entry name" value="AAI"/>
    <property type="match status" value="1"/>
</dbReference>
<dbReference type="Pfam" id="PF00234">
    <property type="entry name" value="Tryp_alpha_amyl"/>
    <property type="match status" value="1"/>
</dbReference>
<evidence type="ECO:0000313" key="5">
    <source>
        <dbReference type="EMBL" id="KJB22877.1"/>
    </source>
</evidence>
<feature type="signal peptide" evidence="3">
    <location>
        <begin position="1"/>
        <end position="24"/>
    </location>
</feature>
<keyword evidence="2" id="KW-0446">Lipid-binding</keyword>
<dbReference type="GO" id="GO:0008289">
    <property type="term" value="F:lipid binding"/>
    <property type="evidence" value="ECO:0007669"/>
    <property type="project" value="UniProtKB-KW"/>
</dbReference>
<sequence length="117" mass="12379">MKGVVISVLVVVAMVQLMVRPGEATISCEEVVNLVRPCASYIMTGIGSPTVACCNGLDQLRKSATTTADKQQACQCAKDAAAGFPMINEQAAASLPTICKIHIDFPISKNINCQDIH</sequence>
<dbReference type="SUPFAM" id="SSF47699">
    <property type="entry name" value="Bifunctional inhibitor/lipid-transfer protein/seed storage 2S albumin"/>
    <property type="match status" value="1"/>
</dbReference>
<comment type="similarity">
    <text evidence="1 2">Belongs to the plant LTP family.</text>
</comment>
<organism evidence="5 6">
    <name type="scientific">Gossypium raimondii</name>
    <name type="common">Peruvian cotton</name>
    <name type="synonym">Gossypium klotzschianum subsp. raimondii</name>
    <dbReference type="NCBI Taxonomy" id="29730"/>
    <lineage>
        <taxon>Eukaryota</taxon>
        <taxon>Viridiplantae</taxon>
        <taxon>Streptophyta</taxon>
        <taxon>Embryophyta</taxon>
        <taxon>Tracheophyta</taxon>
        <taxon>Spermatophyta</taxon>
        <taxon>Magnoliopsida</taxon>
        <taxon>eudicotyledons</taxon>
        <taxon>Gunneridae</taxon>
        <taxon>Pentapetalae</taxon>
        <taxon>rosids</taxon>
        <taxon>malvids</taxon>
        <taxon>Malvales</taxon>
        <taxon>Malvaceae</taxon>
        <taxon>Malvoideae</taxon>
        <taxon>Gossypium</taxon>
    </lineage>
</organism>
<reference evidence="5 6" key="1">
    <citation type="journal article" date="2012" name="Nature">
        <title>Repeated polyploidization of Gossypium genomes and the evolution of spinnable cotton fibres.</title>
        <authorList>
            <person name="Paterson A.H."/>
            <person name="Wendel J.F."/>
            <person name="Gundlach H."/>
            <person name="Guo H."/>
            <person name="Jenkins J."/>
            <person name="Jin D."/>
            <person name="Llewellyn D."/>
            <person name="Showmaker K.C."/>
            <person name="Shu S."/>
            <person name="Udall J."/>
            <person name="Yoo M.J."/>
            <person name="Byers R."/>
            <person name="Chen W."/>
            <person name="Doron-Faigenboim A."/>
            <person name="Duke M.V."/>
            <person name="Gong L."/>
            <person name="Grimwood J."/>
            <person name="Grover C."/>
            <person name="Grupp K."/>
            <person name="Hu G."/>
            <person name="Lee T.H."/>
            <person name="Li J."/>
            <person name="Lin L."/>
            <person name="Liu T."/>
            <person name="Marler B.S."/>
            <person name="Page J.T."/>
            <person name="Roberts A.W."/>
            <person name="Romanel E."/>
            <person name="Sanders W.S."/>
            <person name="Szadkowski E."/>
            <person name="Tan X."/>
            <person name="Tang H."/>
            <person name="Xu C."/>
            <person name="Wang J."/>
            <person name="Wang Z."/>
            <person name="Zhang D."/>
            <person name="Zhang L."/>
            <person name="Ashrafi H."/>
            <person name="Bedon F."/>
            <person name="Bowers J.E."/>
            <person name="Brubaker C.L."/>
            <person name="Chee P.W."/>
            <person name="Das S."/>
            <person name="Gingle A.R."/>
            <person name="Haigler C.H."/>
            <person name="Harker D."/>
            <person name="Hoffmann L.V."/>
            <person name="Hovav R."/>
            <person name="Jones D.C."/>
            <person name="Lemke C."/>
            <person name="Mansoor S."/>
            <person name="ur Rahman M."/>
            <person name="Rainville L.N."/>
            <person name="Rambani A."/>
            <person name="Reddy U.K."/>
            <person name="Rong J.K."/>
            <person name="Saranga Y."/>
            <person name="Scheffler B.E."/>
            <person name="Scheffler J.A."/>
            <person name="Stelly D.M."/>
            <person name="Triplett B.A."/>
            <person name="Van Deynze A."/>
            <person name="Vaslin M.F."/>
            <person name="Waghmare V.N."/>
            <person name="Walford S.A."/>
            <person name="Wright R.J."/>
            <person name="Zaki E.A."/>
            <person name="Zhang T."/>
            <person name="Dennis E.S."/>
            <person name="Mayer K.F."/>
            <person name="Peterson D.G."/>
            <person name="Rokhsar D.S."/>
            <person name="Wang X."/>
            <person name="Schmutz J."/>
        </authorList>
    </citation>
    <scope>NUCLEOTIDE SEQUENCE [LARGE SCALE GENOMIC DNA]</scope>
</reference>
<dbReference type="EMBL" id="CM001743">
    <property type="protein sequence ID" value="KJB22877.1"/>
    <property type="molecule type" value="Genomic_DNA"/>
</dbReference>
<protein>
    <recommendedName>
        <fullName evidence="2">Non-specific lipid-transfer protein</fullName>
    </recommendedName>
</protein>
<dbReference type="PRINTS" id="PR00382">
    <property type="entry name" value="LIPIDTRNSFER"/>
</dbReference>
<dbReference type="InterPro" id="IPR000528">
    <property type="entry name" value="Plant_nsLTP"/>
</dbReference>
<evidence type="ECO:0000256" key="3">
    <source>
        <dbReference type="SAM" id="SignalP"/>
    </source>
</evidence>
<evidence type="ECO:0000256" key="1">
    <source>
        <dbReference type="ARBA" id="ARBA00009748"/>
    </source>
</evidence>
<dbReference type="Gene3D" id="1.10.110.10">
    <property type="entry name" value="Plant lipid-transfer and hydrophobic proteins"/>
    <property type="match status" value="1"/>
</dbReference>
<gene>
    <name evidence="5" type="ORF">B456_004G071100</name>
</gene>
<keyword evidence="2" id="KW-0813">Transport</keyword>
<keyword evidence="3" id="KW-0732">Signal</keyword>
<proteinExistence type="inferred from homology"/>
<dbReference type="AlphaFoldDB" id="A0A0D2MUT4"/>
<dbReference type="GO" id="GO:0006869">
    <property type="term" value="P:lipid transport"/>
    <property type="evidence" value="ECO:0007669"/>
    <property type="project" value="InterPro"/>
</dbReference>
<comment type="function">
    <text evidence="2">Plant non-specific lipid-transfer proteins transfer phospholipids as well as galactolipids across membranes. May play a role in wax or cutin deposition in the cell walls of expanding epidermal cells and certain secretory tissues.</text>
</comment>